<dbReference type="Pfam" id="PF00822">
    <property type="entry name" value="PMP22_Claudin"/>
    <property type="match status" value="1"/>
</dbReference>
<comment type="subcellular location">
    <subcellularLocation>
        <location evidence="1">Membrane</location>
        <topology evidence="1">Multi-pass membrane protein</topology>
    </subcellularLocation>
</comment>
<feature type="transmembrane region" description="Helical" evidence="6">
    <location>
        <begin position="214"/>
        <end position="233"/>
    </location>
</feature>
<evidence type="ECO:0000313" key="8">
    <source>
        <dbReference type="Proteomes" id="UP001164746"/>
    </source>
</evidence>
<feature type="transmembrane region" description="Helical" evidence="6">
    <location>
        <begin position="12"/>
        <end position="36"/>
    </location>
</feature>
<organism evidence="7 8">
    <name type="scientific">Mya arenaria</name>
    <name type="common">Soft-shell clam</name>
    <dbReference type="NCBI Taxonomy" id="6604"/>
    <lineage>
        <taxon>Eukaryota</taxon>
        <taxon>Metazoa</taxon>
        <taxon>Spiralia</taxon>
        <taxon>Lophotrochozoa</taxon>
        <taxon>Mollusca</taxon>
        <taxon>Bivalvia</taxon>
        <taxon>Autobranchia</taxon>
        <taxon>Heteroconchia</taxon>
        <taxon>Euheterodonta</taxon>
        <taxon>Imparidentia</taxon>
        <taxon>Neoheterodontei</taxon>
        <taxon>Myida</taxon>
        <taxon>Myoidea</taxon>
        <taxon>Myidae</taxon>
        <taxon>Mya</taxon>
    </lineage>
</organism>
<proteinExistence type="predicted"/>
<accession>A0ABY7DPP4</accession>
<name>A0ABY7DPP4_MYAAR</name>
<protein>
    <submittedName>
        <fullName evidence="7">Uncharacterized protein</fullName>
    </submittedName>
</protein>
<dbReference type="InterPro" id="IPR004031">
    <property type="entry name" value="PMP22/EMP/MP20/Claudin"/>
</dbReference>
<dbReference type="PANTHER" id="PTHR10671:SF108">
    <property type="entry name" value="CLAUDIN FAMILY PROTEIN-RELATED"/>
    <property type="match status" value="1"/>
</dbReference>
<evidence type="ECO:0000256" key="5">
    <source>
        <dbReference type="SAM" id="MobiDB-lite"/>
    </source>
</evidence>
<evidence type="ECO:0000256" key="4">
    <source>
        <dbReference type="ARBA" id="ARBA00023136"/>
    </source>
</evidence>
<sequence>MGLKRISESSVLFIIGATLVFVSFVLGIVGIATPVWTQSSTIKNGTSVEYHSGLWRVCSTIDRYHSMEETFCLSRIEASVEGWMQGVQTLEIVGLIFFVVGFVMTLALLLWSSNARLASANPWVLLVAEVNAGVPSVHNGTPGWFQAIQTLEIVSLIFFVVGFVMTSALLLWSSNARLARANPWILLIAGIFMEVGVIIFVVKLGMNNLGYSLYLTWIASNCVIVASIIIYCAEQRNRRPTEFTSGPTTSTPVFYPPPSNTNPVHISQPTYTPQPVAPVQPQPVQRSKPPYPGAFQ</sequence>
<dbReference type="InterPro" id="IPR050579">
    <property type="entry name" value="PMP-22/EMP/MP20-like"/>
</dbReference>
<evidence type="ECO:0000256" key="3">
    <source>
        <dbReference type="ARBA" id="ARBA00022989"/>
    </source>
</evidence>
<reference evidence="7" key="1">
    <citation type="submission" date="2022-11" db="EMBL/GenBank/DDBJ databases">
        <title>Centuries of genome instability and evolution in soft-shell clam transmissible cancer (bioRxiv).</title>
        <authorList>
            <person name="Hart S.F.M."/>
            <person name="Yonemitsu M.A."/>
            <person name="Giersch R.M."/>
            <person name="Beal B.F."/>
            <person name="Arriagada G."/>
            <person name="Davis B.W."/>
            <person name="Ostrander E.A."/>
            <person name="Goff S.P."/>
            <person name="Metzger M.J."/>
        </authorList>
    </citation>
    <scope>NUCLEOTIDE SEQUENCE</scope>
    <source>
        <strain evidence="7">MELC-2E11</strain>
        <tissue evidence="7">Siphon/mantle</tissue>
    </source>
</reference>
<evidence type="ECO:0000256" key="6">
    <source>
        <dbReference type="SAM" id="Phobius"/>
    </source>
</evidence>
<dbReference type="Gene3D" id="1.20.140.150">
    <property type="match status" value="2"/>
</dbReference>
<dbReference type="Proteomes" id="UP001164746">
    <property type="component" value="Chromosome 3"/>
</dbReference>
<evidence type="ECO:0000256" key="2">
    <source>
        <dbReference type="ARBA" id="ARBA00022692"/>
    </source>
</evidence>
<feature type="non-terminal residue" evidence="7">
    <location>
        <position position="296"/>
    </location>
</feature>
<feature type="transmembrane region" description="Helical" evidence="6">
    <location>
        <begin position="153"/>
        <end position="172"/>
    </location>
</feature>
<keyword evidence="8" id="KW-1185">Reference proteome</keyword>
<feature type="transmembrane region" description="Helical" evidence="6">
    <location>
        <begin position="92"/>
        <end position="111"/>
    </location>
</feature>
<keyword evidence="3 6" id="KW-1133">Transmembrane helix</keyword>
<feature type="compositionally biased region" description="Polar residues" evidence="5">
    <location>
        <begin position="242"/>
        <end position="252"/>
    </location>
</feature>
<dbReference type="EMBL" id="CP111014">
    <property type="protein sequence ID" value="WAQ99078.1"/>
    <property type="molecule type" value="Genomic_DNA"/>
</dbReference>
<dbReference type="PANTHER" id="PTHR10671">
    <property type="entry name" value="EPITHELIAL MEMBRANE PROTEIN-RELATED"/>
    <property type="match status" value="1"/>
</dbReference>
<feature type="transmembrane region" description="Helical" evidence="6">
    <location>
        <begin position="184"/>
        <end position="202"/>
    </location>
</feature>
<evidence type="ECO:0000313" key="7">
    <source>
        <dbReference type="EMBL" id="WAQ99078.1"/>
    </source>
</evidence>
<evidence type="ECO:0000256" key="1">
    <source>
        <dbReference type="ARBA" id="ARBA00004141"/>
    </source>
</evidence>
<keyword evidence="4 6" id="KW-0472">Membrane</keyword>
<feature type="region of interest" description="Disordered" evidence="5">
    <location>
        <begin position="241"/>
        <end position="296"/>
    </location>
</feature>
<keyword evidence="2 6" id="KW-0812">Transmembrane</keyword>
<gene>
    <name evidence="7" type="ORF">MAR_023451</name>
</gene>